<evidence type="ECO:0000313" key="13">
    <source>
        <dbReference type="Proteomes" id="UP000017127"/>
    </source>
</evidence>
<dbReference type="PROSITE" id="PS50011">
    <property type="entry name" value="PROTEIN_KINASE_DOM"/>
    <property type="match status" value="1"/>
</dbReference>
<dbReference type="EC" id="2.7.11.1" evidence="1"/>
<dbReference type="OrthoDB" id="437733at2"/>
<gene>
    <name evidence="12" type="ORF">M595_4457</name>
</gene>
<dbReference type="Gene3D" id="1.10.510.10">
    <property type="entry name" value="Transferase(Phosphotransferase) domain 1"/>
    <property type="match status" value="1"/>
</dbReference>
<dbReference type="AlphaFoldDB" id="U7QCJ2"/>
<keyword evidence="10" id="KW-1133">Transmembrane helix</keyword>
<keyword evidence="10" id="KW-0812">Transmembrane</keyword>
<evidence type="ECO:0000256" key="4">
    <source>
        <dbReference type="ARBA" id="ARBA00022741"/>
    </source>
</evidence>
<evidence type="ECO:0000256" key="6">
    <source>
        <dbReference type="ARBA" id="ARBA00022840"/>
    </source>
</evidence>
<dbReference type="InterPro" id="IPR000719">
    <property type="entry name" value="Prot_kinase_dom"/>
</dbReference>
<dbReference type="PANTHER" id="PTHR24363">
    <property type="entry name" value="SERINE/THREONINE PROTEIN KINASE"/>
    <property type="match status" value="1"/>
</dbReference>
<evidence type="ECO:0000256" key="10">
    <source>
        <dbReference type="SAM" id="Phobius"/>
    </source>
</evidence>
<evidence type="ECO:0000313" key="12">
    <source>
        <dbReference type="EMBL" id="ERT05589.1"/>
    </source>
</evidence>
<evidence type="ECO:0000259" key="11">
    <source>
        <dbReference type="PROSITE" id="PS50011"/>
    </source>
</evidence>
<evidence type="ECO:0000256" key="3">
    <source>
        <dbReference type="ARBA" id="ARBA00022679"/>
    </source>
</evidence>
<feature type="binding site" evidence="9">
    <location>
        <position position="73"/>
    </location>
    <ligand>
        <name>ATP</name>
        <dbReference type="ChEBI" id="CHEBI:30616"/>
    </ligand>
</feature>
<keyword evidence="10" id="KW-0472">Membrane</keyword>
<feature type="transmembrane region" description="Helical" evidence="10">
    <location>
        <begin position="483"/>
        <end position="513"/>
    </location>
</feature>
<dbReference type="Pfam" id="PF00069">
    <property type="entry name" value="Pkinase"/>
    <property type="match status" value="1"/>
</dbReference>
<protein>
    <recommendedName>
        <fullName evidence="1">non-specific serine/threonine protein kinase</fullName>
        <ecNumber evidence="1">2.7.11.1</ecNumber>
    </recommendedName>
</protein>
<keyword evidence="2" id="KW-0723">Serine/threonine-protein kinase</keyword>
<dbReference type="RefSeq" id="WP_023068149.1">
    <property type="nucleotide sequence ID" value="NZ_AUZM01000053.1"/>
</dbReference>
<comment type="catalytic activity">
    <reaction evidence="7">
        <text>L-threonyl-[protein] + ATP = O-phospho-L-threonyl-[protein] + ADP + H(+)</text>
        <dbReference type="Rhea" id="RHEA:46608"/>
        <dbReference type="Rhea" id="RHEA-COMP:11060"/>
        <dbReference type="Rhea" id="RHEA-COMP:11605"/>
        <dbReference type="ChEBI" id="CHEBI:15378"/>
        <dbReference type="ChEBI" id="CHEBI:30013"/>
        <dbReference type="ChEBI" id="CHEBI:30616"/>
        <dbReference type="ChEBI" id="CHEBI:61977"/>
        <dbReference type="ChEBI" id="CHEBI:456216"/>
        <dbReference type="EC" id="2.7.11.1"/>
    </reaction>
</comment>
<dbReference type="InterPro" id="IPR011009">
    <property type="entry name" value="Kinase-like_dom_sf"/>
</dbReference>
<name>U7QCJ2_9CYAN</name>
<dbReference type="PROSITE" id="PS00107">
    <property type="entry name" value="PROTEIN_KINASE_ATP"/>
    <property type="match status" value="1"/>
</dbReference>
<organism evidence="12 13">
    <name type="scientific">Lyngbya aestuarii BL J</name>
    <dbReference type="NCBI Taxonomy" id="1348334"/>
    <lineage>
        <taxon>Bacteria</taxon>
        <taxon>Bacillati</taxon>
        <taxon>Cyanobacteriota</taxon>
        <taxon>Cyanophyceae</taxon>
        <taxon>Oscillatoriophycideae</taxon>
        <taxon>Oscillatoriales</taxon>
        <taxon>Microcoleaceae</taxon>
        <taxon>Lyngbya</taxon>
    </lineage>
</organism>
<evidence type="ECO:0000256" key="7">
    <source>
        <dbReference type="ARBA" id="ARBA00047899"/>
    </source>
</evidence>
<dbReference type="Proteomes" id="UP000017127">
    <property type="component" value="Unassembled WGS sequence"/>
</dbReference>
<dbReference type="SMART" id="SM00220">
    <property type="entry name" value="S_TKc"/>
    <property type="match status" value="1"/>
</dbReference>
<reference evidence="12 13" key="1">
    <citation type="journal article" date="2013" name="Front. Microbiol.">
        <title>Comparative genomic analyses of the cyanobacterium, Lyngbya aestuarii BL J, a powerful hydrogen producer.</title>
        <authorList>
            <person name="Kothari A."/>
            <person name="Vaughn M."/>
            <person name="Garcia-Pichel F."/>
        </authorList>
    </citation>
    <scope>NUCLEOTIDE SEQUENCE [LARGE SCALE GENOMIC DNA]</scope>
    <source>
        <strain evidence="12 13">BL J</strain>
    </source>
</reference>
<comment type="caution">
    <text evidence="12">The sequence shown here is derived from an EMBL/GenBank/DDBJ whole genome shotgun (WGS) entry which is preliminary data.</text>
</comment>
<evidence type="ECO:0000256" key="1">
    <source>
        <dbReference type="ARBA" id="ARBA00012513"/>
    </source>
</evidence>
<comment type="catalytic activity">
    <reaction evidence="8">
        <text>L-seryl-[protein] + ATP = O-phospho-L-seryl-[protein] + ADP + H(+)</text>
        <dbReference type="Rhea" id="RHEA:17989"/>
        <dbReference type="Rhea" id="RHEA-COMP:9863"/>
        <dbReference type="Rhea" id="RHEA-COMP:11604"/>
        <dbReference type="ChEBI" id="CHEBI:15378"/>
        <dbReference type="ChEBI" id="CHEBI:29999"/>
        <dbReference type="ChEBI" id="CHEBI:30616"/>
        <dbReference type="ChEBI" id="CHEBI:83421"/>
        <dbReference type="ChEBI" id="CHEBI:456216"/>
        <dbReference type="EC" id="2.7.11.1"/>
    </reaction>
</comment>
<dbReference type="InterPro" id="IPR017441">
    <property type="entry name" value="Protein_kinase_ATP_BS"/>
</dbReference>
<keyword evidence="4 9" id="KW-0547">Nucleotide-binding</keyword>
<dbReference type="SUPFAM" id="SSF56112">
    <property type="entry name" value="Protein kinase-like (PK-like)"/>
    <property type="match status" value="1"/>
</dbReference>
<dbReference type="CDD" id="cd14014">
    <property type="entry name" value="STKc_PknB_like"/>
    <property type="match status" value="1"/>
</dbReference>
<evidence type="ECO:0000256" key="8">
    <source>
        <dbReference type="ARBA" id="ARBA00048679"/>
    </source>
</evidence>
<keyword evidence="3 12" id="KW-0808">Transferase</keyword>
<accession>U7QCJ2</accession>
<keyword evidence="13" id="KW-1185">Reference proteome</keyword>
<dbReference type="EMBL" id="AUZM01000053">
    <property type="protein sequence ID" value="ERT05589.1"/>
    <property type="molecule type" value="Genomic_DNA"/>
</dbReference>
<evidence type="ECO:0000256" key="5">
    <source>
        <dbReference type="ARBA" id="ARBA00022777"/>
    </source>
</evidence>
<evidence type="ECO:0000256" key="9">
    <source>
        <dbReference type="PROSITE-ProRule" id="PRU10141"/>
    </source>
</evidence>
<evidence type="ECO:0000256" key="2">
    <source>
        <dbReference type="ARBA" id="ARBA00022527"/>
    </source>
</evidence>
<sequence length="574" mass="65421">MSHCFNPNCTRPHNPNDAQFCQNCGSVLVLKPQGETTLTSRYRGIQLIGEGGFGRTFLAVDESQVSQPQCAIKQFFPQGMNGKKAAELFQQEAKQLKHLGEHPQIPQWLGYLEQDGYQYLLQEFIEGKNLAQELWEKGAYSEEKIRQLLKDLLPVLEFIHSHKIIHRDIKPENIIRRRLTSGTNGNLVLVDFGAAKLITGGMLPKTGTMIGSAAYTAPEQLMGKAVFASDIYSLGVTCIHLLTEISPFDLFDSQEGNWIWRDYLKTPVSDELGSILDKMLQGATSRRYHSAAAVLRYLNPRPTYIDAFPGLKIPDERSSNLVEKADENLTSGRDYSELQPRTRSEYRTKSQHKQGEIVQAKLQEVLNYHQVKVQVSLVKKHQLTVVINRSKNTVVNYTYLSKIIGYQLTQLQLKNVRQVKLLGRLNKNNVPEWKKLLILNRKTQLKNQLIKLQTHPRYLQLSQVTSHKFWMSKINQKEFWMDILMGSMITFIFTTNIIVFTPLMAFVIALGFLKVKSLVSQSSEVEISILFGTIASLFVLFSFWQIKEANQGFFGIILAGIFIAMPMFYSKGNY</sequence>
<feature type="transmembrane region" description="Helical" evidence="10">
    <location>
        <begin position="525"/>
        <end position="546"/>
    </location>
</feature>
<feature type="domain" description="Protein kinase" evidence="11">
    <location>
        <begin position="42"/>
        <end position="304"/>
    </location>
</feature>
<dbReference type="GO" id="GO:0005524">
    <property type="term" value="F:ATP binding"/>
    <property type="evidence" value="ECO:0007669"/>
    <property type="project" value="UniProtKB-UniRule"/>
</dbReference>
<dbReference type="PANTHER" id="PTHR24363:SF0">
    <property type="entry name" value="SERINE_THREONINE KINASE LIKE DOMAIN CONTAINING 1"/>
    <property type="match status" value="1"/>
</dbReference>
<keyword evidence="6 9" id="KW-0067">ATP-binding</keyword>
<keyword evidence="5" id="KW-0418">Kinase</keyword>
<feature type="transmembrane region" description="Helical" evidence="10">
    <location>
        <begin position="552"/>
        <end position="569"/>
    </location>
</feature>
<proteinExistence type="predicted"/>
<dbReference type="GO" id="GO:0004674">
    <property type="term" value="F:protein serine/threonine kinase activity"/>
    <property type="evidence" value="ECO:0007669"/>
    <property type="project" value="UniProtKB-KW"/>
</dbReference>
<dbReference type="NCBIfam" id="NF045510">
    <property type="entry name" value="4Cys_prefix_kin"/>
    <property type="match status" value="1"/>
</dbReference>